<name>A0A7R8WT01_9CRUS</name>
<accession>A0A7R8WT01</accession>
<dbReference type="InterPro" id="IPR001737">
    <property type="entry name" value="KsgA/Erm"/>
</dbReference>
<dbReference type="GO" id="GO:0000179">
    <property type="term" value="F:rRNA (adenine-N6,N6-)-dimethyltransferase activity"/>
    <property type="evidence" value="ECO:0007669"/>
    <property type="project" value="UniProtKB-UniRule"/>
</dbReference>
<dbReference type="SUPFAM" id="SSF53335">
    <property type="entry name" value="S-adenosyl-L-methionine-dependent methyltransferases"/>
    <property type="match status" value="1"/>
</dbReference>
<sequence length="403" mass="46291">MNVRPKKHLGQHFLKDTSVVDRMLESIAFDRSEHVLEIGPGMGVLTQGLIKHARKLSLAEIDTESVEYLNEHFSDAGFTIYEEDVLKMDWNKLSPHGLCVVGNFPYNISSQILFKVWDHVHLVDQLVGMFQKEVAQRICAKPKNKSYGILSVLMQYAYETEYLFEVGPENFNPKPKVDSAVIKLTKRKHLDKVDLVFFKQLVKMSFGQRRKKLRNAIKPLITNETRDLDKFLNLRAEALSVSDFVELSHKLNVLRLLGLEHQVQILRWLNNEVSAAVLTELEEDERQKILDRLSPKEIANEVIKEIESDDAADIILEMPVNTRRDVIAEIEKESRKEAEDLVDLLNYSEDTAGSMMGKEFISRYDVFEAPVVDELGRLVGKITVDDVIDFMREEADKDYQLAS</sequence>
<feature type="non-terminal residue" evidence="11">
    <location>
        <position position="403"/>
    </location>
</feature>
<dbReference type="InterPro" id="IPR023165">
    <property type="entry name" value="rRNA_Ade_diMease-like_C"/>
</dbReference>
<feature type="binding site" evidence="9">
    <location>
        <position position="103"/>
    </location>
    <ligand>
        <name>S-adenosyl-L-methionine</name>
        <dbReference type="ChEBI" id="CHEBI:59789"/>
    </ligand>
</feature>
<comment type="function">
    <text evidence="8">Specifically dimethylates two adjacent adenosines in the loop of a conserved hairpin near the 3'-end of 18S rRNA in the 40S particle. Involved in the pre-rRNA processing steps leading to small-subunit rRNA production independently of its RNA-modifying catalytic activity. Part of the small subunit (SSU) processome, first precursor of the small eukaryotic ribosomal subunit. During the assembly of the SSU processome in the nucleolus, many ribosome biogenesis factors, an RNA chaperone and ribosomal proteins associate with the nascent pre-rRNA and work in concert to generate RNA folding, modifications, rearrangements and cleavage as well as targeted degradation of pre-ribosomal RNA by the RNA exosome.</text>
</comment>
<organism evidence="11">
    <name type="scientific">Cyprideis torosa</name>
    <dbReference type="NCBI Taxonomy" id="163714"/>
    <lineage>
        <taxon>Eukaryota</taxon>
        <taxon>Metazoa</taxon>
        <taxon>Ecdysozoa</taxon>
        <taxon>Arthropoda</taxon>
        <taxon>Crustacea</taxon>
        <taxon>Oligostraca</taxon>
        <taxon>Ostracoda</taxon>
        <taxon>Podocopa</taxon>
        <taxon>Podocopida</taxon>
        <taxon>Cytherocopina</taxon>
        <taxon>Cytheroidea</taxon>
        <taxon>Cytherideidae</taxon>
        <taxon>Cyprideis</taxon>
    </lineage>
</organism>
<dbReference type="AlphaFoldDB" id="A0A7R8WT01"/>
<reference evidence="11" key="1">
    <citation type="submission" date="2020-11" db="EMBL/GenBank/DDBJ databases">
        <authorList>
            <person name="Tran Van P."/>
        </authorList>
    </citation>
    <scope>NUCLEOTIDE SEQUENCE</scope>
</reference>
<gene>
    <name evidence="11" type="ORF">CTOB1V02_LOCUS14476</name>
</gene>
<comment type="subunit">
    <text evidence="7">Part of the small subunit (SSU) processome, composed of more than 70 proteins and the RNA chaperone small nucleolar RNA (snoRNA) U3.</text>
</comment>
<proteinExistence type="inferred from homology"/>
<dbReference type="SUPFAM" id="SSF158791">
    <property type="entry name" value="MgtE N-terminal domain-like"/>
    <property type="match status" value="1"/>
</dbReference>
<dbReference type="EMBL" id="OB680878">
    <property type="protein sequence ID" value="CAD7236661.1"/>
    <property type="molecule type" value="Genomic_DNA"/>
</dbReference>
<dbReference type="Gene3D" id="1.10.220.30">
    <property type="match status" value="1"/>
</dbReference>
<dbReference type="InterPro" id="IPR020598">
    <property type="entry name" value="rRNA_Ade_methylase_Trfase_N"/>
</dbReference>
<dbReference type="InterPro" id="IPR011530">
    <property type="entry name" value="rRNA_adenine_dimethylase"/>
</dbReference>
<keyword evidence="3 9" id="KW-0489">Methyltransferase</keyword>
<evidence type="ECO:0000313" key="11">
    <source>
        <dbReference type="EMBL" id="CAD7236661.1"/>
    </source>
</evidence>
<dbReference type="SUPFAM" id="SSF54631">
    <property type="entry name" value="CBS-domain pair"/>
    <property type="match status" value="1"/>
</dbReference>
<feature type="binding site" evidence="9">
    <location>
        <position position="60"/>
    </location>
    <ligand>
        <name>S-adenosyl-L-methionine</name>
        <dbReference type="ChEBI" id="CHEBI:59789"/>
    </ligand>
</feature>
<feature type="binding site" evidence="9">
    <location>
        <position position="39"/>
    </location>
    <ligand>
        <name>S-adenosyl-L-methionine</name>
        <dbReference type="ChEBI" id="CHEBI:59789"/>
    </ligand>
</feature>
<evidence type="ECO:0000256" key="6">
    <source>
        <dbReference type="ARBA" id="ARBA00022884"/>
    </source>
</evidence>
<dbReference type="InterPro" id="IPR029063">
    <property type="entry name" value="SAM-dependent_MTases_sf"/>
</dbReference>
<dbReference type="Gene3D" id="3.10.580.10">
    <property type="entry name" value="CBS-domain"/>
    <property type="match status" value="1"/>
</dbReference>
<dbReference type="Gene3D" id="1.10.8.100">
    <property type="entry name" value="Ribosomal RNA adenine dimethylase-like, domain 2"/>
    <property type="match status" value="1"/>
</dbReference>
<feature type="binding site" evidence="9">
    <location>
        <position position="84"/>
    </location>
    <ligand>
        <name>S-adenosyl-L-methionine</name>
        <dbReference type="ChEBI" id="CHEBI:59789"/>
    </ligand>
</feature>
<evidence type="ECO:0000256" key="10">
    <source>
        <dbReference type="RuleBase" id="RU362106"/>
    </source>
</evidence>
<evidence type="ECO:0000256" key="2">
    <source>
        <dbReference type="ARBA" id="ARBA00022552"/>
    </source>
</evidence>
<dbReference type="SMART" id="SM00924">
    <property type="entry name" value="MgtE_N"/>
    <property type="match status" value="1"/>
</dbReference>
<dbReference type="GO" id="GO:0005829">
    <property type="term" value="C:cytosol"/>
    <property type="evidence" value="ECO:0007669"/>
    <property type="project" value="TreeGrafter"/>
</dbReference>
<evidence type="ECO:0000256" key="9">
    <source>
        <dbReference type="PROSITE-ProRule" id="PRU01026"/>
    </source>
</evidence>
<keyword evidence="5 9" id="KW-0949">S-adenosyl-L-methionine</keyword>
<evidence type="ECO:0000256" key="1">
    <source>
        <dbReference type="ARBA" id="ARBA00022490"/>
    </source>
</evidence>
<evidence type="ECO:0000256" key="4">
    <source>
        <dbReference type="ARBA" id="ARBA00022679"/>
    </source>
</evidence>
<dbReference type="InterPro" id="IPR006668">
    <property type="entry name" value="Mg_transptr_MgtE_intracell_dom"/>
</dbReference>
<keyword evidence="1" id="KW-0963">Cytoplasm</keyword>
<feature type="binding site" evidence="9">
    <location>
        <position position="12"/>
    </location>
    <ligand>
        <name>S-adenosyl-L-methionine</name>
        <dbReference type="ChEBI" id="CHEBI:59789"/>
    </ligand>
</feature>
<keyword evidence="2 10" id="KW-0698">rRNA processing</keyword>
<protein>
    <recommendedName>
        <fullName evidence="10">rRNA adenine N(6)-methyltransferase</fullName>
        <ecNumber evidence="10">2.1.1.-</ecNumber>
    </recommendedName>
</protein>
<dbReference type="GO" id="GO:0003723">
    <property type="term" value="F:RNA binding"/>
    <property type="evidence" value="ECO:0007669"/>
    <property type="project" value="UniProtKB-UniRule"/>
</dbReference>
<keyword evidence="6 9" id="KW-0694">RNA-binding</keyword>
<dbReference type="Gene3D" id="3.40.50.150">
    <property type="entry name" value="Vaccinia Virus protein VP39"/>
    <property type="match status" value="1"/>
</dbReference>
<evidence type="ECO:0000256" key="3">
    <source>
        <dbReference type="ARBA" id="ARBA00022603"/>
    </source>
</evidence>
<comment type="similarity">
    <text evidence="9 10">Belongs to the class I-like SAM-binding methyltransferase superfamily. rRNA adenine N(6)-methyltransferase family.</text>
</comment>
<dbReference type="HAMAP" id="MF_00607">
    <property type="entry name" value="16SrRNA_methyltr_A"/>
    <property type="match status" value="1"/>
</dbReference>
<evidence type="ECO:0000256" key="5">
    <source>
        <dbReference type="ARBA" id="ARBA00022691"/>
    </source>
</evidence>
<dbReference type="SMART" id="SM00650">
    <property type="entry name" value="rADc"/>
    <property type="match status" value="1"/>
</dbReference>
<dbReference type="PROSITE" id="PS51689">
    <property type="entry name" value="SAM_RNA_A_N6_MT"/>
    <property type="match status" value="1"/>
</dbReference>
<dbReference type="Pfam" id="PF00398">
    <property type="entry name" value="RrnaAD"/>
    <property type="match status" value="1"/>
</dbReference>
<keyword evidence="4 9" id="KW-0808">Transferase</keyword>
<feature type="binding site" evidence="9">
    <location>
        <position position="14"/>
    </location>
    <ligand>
        <name>S-adenosyl-L-methionine</name>
        <dbReference type="ChEBI" id="CHEBI:59789"/>
    </ligand>
</feature>
<dbReference type="InterPro" id="IPR046342">
    <property type="entry name" value="CBS_dom_sf"/>
</dbReference>
<dbReference type="Pfam" id="PF03448">
    <property type="entry name" value="MgtE_N"/>
    <property type="match status" value="1"/>
</dbReference>
<dbReference type="OrthoDB" id="8300017at2759"/>
<dbReference type="NCBIfam" id="TIGR00755">
    <property type="entry name" value="ksgA"/>
    <property type="match status" value="1"/>
</dbReference>
<dbReference type="PANTHER" id="PTHR11727">
    <property type="entry name" value="DIMETHYLADENOSINE TRANSFERASE"/>
    <property type="match status" value="1"/>
</dbReference>
<dbReference type="EC" id="2.1.1.-" evidence="10"/>
<evidence type="ECO:0000256" key="7">
    <source>
        <dbReference type="ARBA" id="ARBA00035020"/>
    </source>
</evidence>
<evidence type="ECO:0000256" key="8">
    <source>
        <dbReference type="ARBA" id="ARBA00046134"/>
    </source>
</evidence>
<dbReference type="PANTHER" id="PTHR11727:SF7">
    <property type="entry name" value="DIMETHYLADENOSINE TRANSFERASE-RELATED"/>
    <property type="match status" value="1"/>
</dbReference>